<dbReference type="PANTHER" id="PTHR11011:SF116">
    <property type="entry name" value="FATTY ACYL-COA REDUCTASE CG5065-RELATED"/>
    <property type="match status" value="1"/>
</dbReference>
<dbReference type="EMBL" id="CAJPVJ010000211">
    <property type="protein sequence ID" value="CAG2161713.1"/>
    <property type="molecule type" value="Genomic_DNA"/>
</dbReference>
<keyword evidence="9" id="KW-0521">NADP</keyword>
<dbReference type="InterPro" id="IPR013120">
    <property type="entry name" value="FAR_NAD-bd"/>
</dbReference>
<keyword evidence="4" id="KW-0812">Transmembrane</keyword>
<dbReference type="GO" id="GO:0016020">
    <property type="term" value="C:membrane"/>
    <property type="evidence" value="ECO:0007669"/>
    <property type="project" value="UniProtKB-SubCell"/>
</dbReference>
<dbReference type="EMBL" id="OC915036">
    <property type="protein sequence ID" value="CAD7638278.1"/>
    <property type="molecule type" value="Genomic_DNA"/>
</dbReference>
<evidence type="ECO:0000256" key="1">
    <source>
        <dbReference type="ARBA" id="ARBA00004141"/>
    </source>
</evidence>
<dbReference type="PANTHER" id="PTHR11011">
    <property type="entry name" value="MALE STERILITY PROTEIN 2-RELATED"/>
    <property type="match status" value="1"/>
</dbReference>
<comment type="function">
    <text evidence="9">Catalyzes the reduction of fatty acyl-CoA to fatty alcohols.</text>
</comment>
<comment type="catalytic activity">
    <reaction evidence="8 9">
        <text>a long-chain fatty acyl-CoA + 2 NADPH + 2 H(+) = a long-chain primary fatty alcohol + 2 NADP(+) + CoA</text>
        <dbReference type="Rhea" id="RHEA:52716"/>
        <dbReference type="ChEBI" id="CHEBI:15378"/>
        <dbReference type="ChEBI" id="CHEBI:57287"/>
        <dbReference type="ChEBI" id="CHEBI:57783"/>
        <dbReference type="ChEBI" id="CHEBI:58349"/>
        <dbReference type="ChEBI" id="CHEBI:77396"/>
        <dbReference type="ChEBI" id="CHEBI:83139"/>
        <dbReference type="EC" id="1.2.1.84"/>
    </reaction>
</comment>
<proteinExistence type="inferred from homology"/>
<dbReference type="EC" id="1.2.1.84" evidence="9"/>
<evidence type="ECO:0000313" key="12">
    <source>
        <dbReference type="Proteomes" id="UP000728032"/>
    </source>
</evidence>
<dbReference type="Gene3D" id="3.40.50.720">
    <property type="entry name" value="NAD(P)-binding Rossmann-like Domain"/>
    <property type="match status" value="1"/>
</dbReference>
<keyword evidence="6 9" id="KW-0443">Lipid metabolism</keyword>
<dbReference type="InterPro" id="IPR033640">
    <property type="entry name" value="FAR_C"/>
</dbReference>
<name>A0A7R9LAV7_9ACAR</name>
<evidence type="ECO:0000256" key="3">
    <source>
        <dbReference type="ARBA" id="ARBA00022516"/>
    </source>
</evidence>
<dbReference type="GO" id="GO:0035336">
    <property type="term" value="P:long-chain fatty-acyl-CoA metabolic process"/>
    <property type="evidence" value="ECO:0007669"/>
    <property type="project" value="TreeGrafter"/>
</dbReference>
<dbReference type="FunFam" id="3.40.50.720:FF:000143">
    <property type="entry name" value="Fatty acyl-CoA reductase"/>
    <property type="match status" value="1"/>
</dbReference>
<dbReference type="CDD" id="cd09071">
    <property type="entry name" value="FAR_C"/>
    <property type="match status" value="1"/>
</dbReference>
<feature type="domain" description="Thioester reductase (TE)" evidence="10">
    <location>
        <begin position="20"/>
        <end position="279"/>
    </location>
</feature>
<keyword evidence="12" id="KW-1185">Reference proteome</keyword>
<dbReference type="SUPFAM" id="SSF51735">
    <property type="entry name" value="NAD(P)-binding Rossmann-fold domains"/>
    <property type="match status" value="1"/>
</dbReference>
<gene>
    <name evidence="11" type="ORF">ONB1V03_LOCUS1317</name>
</gene>
<keyword evidence="3 9" id="KW-0444">Lipid biosynthesis</keyword>
<evidence type="ECO:0000256" key="2">
    <source>
        <dbReference type="ARBA" id="ARBA00005928"/>
    </source>
</evidence>
<reference evidence="11" key="1">
    <citation type="submission" date="2020-11" db="EMBL/GenBank/DDBJ databases">
        <authorList>
            <person name="Tran Van P."/>
        </authorList>
    </citation>
    <scope>NUCLEOTIDE SEQUENCE</scope>
</reference>
<comment type="subcellular location">
    <subcellularLocation>
        <location evidence="1">Membrane</location>
        <topology evidence="1">Multi-pass membrane protein</topology>
    </subcellularLocation>
</comment>
<protein>
    <recommendedName>
        <fullName evidence="9">Fatty acyl-CoA reductase</fullName>
        <ecNumber evidence="9">1.2.1.84</ecNumber>
    </recommendedName>
</protein>
<evidence type="ECO:0000259" key="10">
    <source>
        <dbReference type="Pfam" id="PF07993"/>
    </source>
</evidence>
<dbReference type="AlphaFoldDB" id="A0A7R9LAV7"/>
<organism evidence="11">
    <name type="scientific">Oppiella nova</name>
    <dbReference type="NCBI Taxonomy" id="334625"/>
    <lineage>
        <taxon>Eukaryota</taxon>
        <taxon>Metazoa</taxon>
        <taxon>Ecdysozoa</taxon>
        <taxon>Arthropoda</taxon>
        <taxon>Chelicerata</taxon>
        <taxon>Arachnida</taxon>
        <taxon>Acari</taxon>
        <taxon>Acariformes</taxon>
        <taxon>Sarcoptiformes</taxon>
        <taxon>Oribatida</taxon>
        <taxon>Brachypylina</taxon>
        <taxon>Oppioidea</taxon>
        <taxon>Oppiidae</taxon>
        <taxon>Oppiella</taxon>
    </lineage>
</organism>
<evidence type="ECO:0000256" key="5">
    <source>
        <dbReference type="ARBA" id="ARBA00022989"/>
    </source>
</evidence>
<evidence type="ECO:0000256" key="9">
    <source>
        <dbReference type="RuleBase" id="RU363097"/>
    </source>
</evidence>
<dbReference type="InterPro" id="IPR026055">
    <property type="entry name" value="FAR"/>
</dbReference>
<dbReference type="Proteomes" id="UP000728032">
    <property type="component" value="Unassembled WGS sequence"/>
</dbReference>
<dbReference type="InterPro" id="IPR036291">
    <property type="entry name" value="NAD(P)-bd_dom_sf"/>
</dbReference>
<dbReference type="Pfam" id="PF07993">
    <property type="entry name" value="NAD_binding_4"/>
    <property type="match status" value="1"/>
</dbReference>
<dbReference type="GO" id="GO:0102965">
    <property type="term" value="F:alcohol-forming long-chain fatty acyl-CoA reductase activity"/>
    <property type="evidence" value="ECO:0007669"/>
    <property type="project" value="UniProtKB-EC"/>
</dbReference>
<evidence type="ECO:0000256" key="8">
    <source>
        <dbReference type="ARBA" id="ARBA00052530"/>
    </source>
</evidence>
<dbReference type="GO" id="GO:0005777">
    <property type="term" value="C:peroxisome"/>
    <property type="evidence" value="ECO:0007669"/>
    <property type="project" value="TreeGrafter"/>
</dbReference>
<evidence type="ECO:0000256" key="6">
    <source>
        <dbReference type="ARBA" id="ARBA00023098"/>
    </source>
</evidence>
<evidence type="ECO:0000313" key="11">
    <source>
        <dbReference type="EMBL" id="CAD7638278.1"/>
    </source>
</evidence>
<dbReference type="GO" id="GO:0080019">
    <property type="term" value="F:alcohol-forming very long-chain fatty acyl-CoA reductase activity"/>
    <property type="evidence" value="ECO:0007669"/>
    <property type="project" value="InterPro"/>
</dbReference>
<keyword evidence="7" id="KW-0472">Membrane</keyword>
<evidence type="ECO:0000256" key="4">
    <source>
        <dbReference type="ARBA" id="ARBA00022692"/>
    </source>
</evidence>
<accession>A0A7R9LAV7</accession>
<dbReference type="CDD" id="cd05236">
    <property type="entry name" value="FAR-N_SDR_e"/>
    <property type="match status" value="1"/>
</dbReference>
<keyword evidence="9" id="KW-0560">Oxidoreductase</keyword>
<comment type="similarity">
    <text evidence="2 9">Belongs to the fatty acyl-CoA reductase family.</text>
</comment>
<sequence>MDTESESEIGEFYSGQSVFITGATGFMGKVLVEKLLRSCANINHIYILLRPKKGMDVRTRLHELLQVRCFDNIRESHPKALNKVVAVEGDITRPGLGICDTDLTHLIRDVSIVFHSAATVKFDEPLKTSIDFNVLGTRRLIELCHNWRIRLTLAILHLLSDIPSPVSPQKIIDLCEWMDEKMLNEMTPKLLGDRPNTYTYTKAMAETLLVEECGSLPVAIVRPSIVTSSWKEPMPGWVDNLNGPTGLIVAAGKGILRSMQHKSKASADIIPVDTVINLMIAIVWFTATQRPNGILVYNCTSGSLNNFKWGQLTDMFKYILEYPSAQIYRYPSLYLKESQFFNRLQTVFDHIIPAHLFDTLMTVLGRKRVMVRIYEPDVASQLHELTKCRVPSAIFHFDIRTIHWPTYWGDYVLGTRKYILKEDNNTLPEARSNLRKIYYLNKLFGVLVLLGIWHTISWGTKFF</sequence>
<keyword evidence="5" id="KW-1133">Transmembrane helix</keyword>
<evidence type="ECO:0000256" key="7">
    <source>
        <dbReference type="ARBA" id="ARBA00023136"/>
    </source>
</evidence>
<dbReference type="OrthoDB" id="429813at2759"/>